<dbReference type="Proteomes" id="UP000009081">
    <property type="component" value="Chromosome"/>
</dbReference>
<name>C5APY3_METEA</name>
<evidence type="ECO:0000313" key="1">
    <source>
        <dbReference type="EMBL" id="ACS40018.1"/>
    </source>
</evidence>
<dbReference type="HOGENOM" id="CLU_3428262_0_0_5"/>
<proteinExistence type="predicted"/>
<gene>
    <name evidence="1" type="ordered locus">MexAM1_META1p2225</name>
</gene>
<organism evidence="1 2">
    <name type="scientific">Methylorubrum extorquens (strain ATCC 14718 / DSM 1338 / JCM 2805 / NCIMB 9133 / AM1)</name>
    <name type="common">Methylobacterium extorquens</name>
    <dbReference type="NCBI Taxonomy" id="272630"/>
    <lineage>
        <taxon>Bacteria</taxon>
        <taxon>Pseudomonadati</taxon>
        <taxon>Pseudomonadota</taxon>
        <taxon>Alphaproteobacteria</taxon>
        <taxon>Hyphomicrobiales</taxon>
        <taxon>Methylobacteriaceae</taxon>
        <taxon>Methylorubrum</taxon>
    </lineage>
</organism>
<keyword evidence="2" id="KW-1185">Reference proteome</keyword>
<dbReference type="AlphaFoldDB" id="C5APY3"/>
<reference evidence="1 2" key="1">
    <citation type="journal article" date="2009" name="PLoS ONE">
        <title>Methylobacterium genome sequences: a reference blueprint to investigate microbial metabolism of C1 compounds from natural and industrial sources.</title>
        <authorList>
            <person name="Vuilleumier S."/>
            <person name="Chistoserdova L."/>
            <person name="Lee M.-C."/>
            <person name="Bringel F."/>
            <person name="Lajus A."/>
            <person name="Zhou Y."/>
            <person name="Gourion B."/>
            <person name="Barbe V."/>
            <person name="Chang J."/>
            <person name="Cruveiller S."/>
            <person name="Dossat C."/>
            <person name="Gillett W."/>
            <person name="Gruffaz C."/>
            <person name="Haugen E."/>
            <person name="Hourcade E."/>
            <person name="Levy R."/>
            <person name="Mangenot S."/>
            <person name="Muller E."/>
            <person name="Nadalig T."/>
            <person name="Pagni M."/>
            <person name="Penny C."/>
            <person name="Peyraud R."/>
            <person name="Robinson D.G."/>
            <person name="Roche D."/>
            <person name="Rouy Z."/>
            <person name="Saenampechek C."/>
            <person name="Salvignol G."/>
            <person name="Vallenet D."/>
            <person name="Wu Z."/>
            <person name="Marx C.J."/>
            <person name="Vorholt J.A."/>
            <person name="Olson M.V."/>
            <person name="Kaul R."/>
            <person name="Weissenbach J."/>
            <person name="Medigue C."/>
            <person name="Lidstrom M.E."/>
        </authorList>
    </citation>
    <scope>NUCLEOTIDE SEQUENCE [LARGE SCALE GENOMIC DNA]</scope>
    <source>
        <strain evidence="2">ATCC 14718 / DSM 1338 / JCM 2805 / NCIMB 9133 / AM1</strain>
    </source>
</reference>
<evidence type="ECO:0000313" key="2">
    <source>
        <dbReference type="Proteomes" id="UP000009081"/>
    </source>
</evidence>
<dbReference type="EMBL" id="CP001510">
    <property type="protein sequence ID" value="ACS40018.1"/>
    <property type="molecule type" value="Genomic_DNA"/>
</dbReference>
<protein>
    <submittedName>
        <fullName evidence="1">Uncharacterized protein</fullName>
    </submittedName>
</protein>
<dbReference type="KEGG" id="mea:Mex_1p2225"/>
<accession>C5APY3</accession>
<sequence length="20" mass="2328">MRVNLGREPSMAALRFLRLP</sequence>
<dbReference type="STRING" id="272630.MexAM1_META1p2225"/>